<protein>
    <submittedName>
        <fullName evidence="9">GMC family oxidoreductase</fullName>
    </submittedName>
</protein>
<comment type="caution">
    <text evidence="9">The sequence shown here is derived from an EMBL/GenBank/DDBJ whole genome shotgun (WGS) entry which is preliminary data.</text>
</comment>
<name>A0ABW4F9U1_9PSEU</name>
<sequence>MSSVARCHDFIVVGAGTAGCVLAARLSENPDVSVLLLEAGSRTPLEAVASAEAWSTLIGSSMDWRDKTVVLESSGRALELPRGRGLGGSSAINAMAFLRGHRSSYDAWVTAGAEGWGFADLLPYFKRTEHLDGRDPAVRGDSGPLRPGPTAPPHPIAEAALEAARQAGHRIADINSGLEEGFGVTDMSIIEGRRQSAADAYLRPALDRPNLDLVTDALVHRVVLDGDRCSGVEYSIGPQTFIAQCDGEVVLTAGAIGSPQVLLASGIGPQRHLDDIGITVLADLPGVGANLHDHPVSGVVYYSARAVPPSNGNDGEIKGVLRSRDGLDGPDLQIMIVSRPLRQQMKPGPGLGEGYEITVALMTPFSRGSVRLASAVPGAPPLIDPRYYIDIRDVDAVVAGLHLARELGQMPAFAPWRGEESEPGADLRREEDLRAYVRAGASSYFHYAGTCRIGTDSDAVVDNELRVHGLRGLRVTDASVMPSPVSANLNATVYAIAERAAQLIRGETGS</sequence>
<dbReference type="InterPro" id="IPR036188">
    <property type="entry name" value="FAD/NAD-bd_sf"/>
</dbReference>
<dbReference type="Gene3D" id="3.30.560.10">
    <property type="entry name" value="Glucose Oxidase, domain 3"/>
    <property type="match status" value="1"/>
</dbReference>
<dbReference type="InterPro" id="IPR012132">
    <property type="entry name" value="GMC_OxRdtase"/>
</dbReference>
<feature type="region of interest" description="Disordered" evidence="6">
    <location>
        <begin position="133"/>
        <end position="152"/>
    </location>
</feature>
<comment type="cofactor">
    <cofactor evidence="1">
        <name>FAD</name>
        <dbReference type="ChEBI" id="CHEBI:57692"/>
    </cofactor>
</comment>
<dbReference type="Gene3D" id="3.50.50.60">
    <property type="entry name" value="FAD/NAD(P)-binding domain"/>
    <property type="match status" value="1"/>
</dbReference>
<reference evidence="10" key="1">
    <citation type="journal article" date="2019" name="Int. J. Syst. Evol. Microbiol.">
        <title>The Global Catalogue of Microorganisms (GCM) 10K type strain sequencing project: providing services to taxonomists for standard genome sequencing and annotation.</title>
        <authorList>
            <consortium name="The Broad Institute Genomics Platform"/>
            <consortium name="The Broad Institute Genome Sequencing Center for Infectious Disease"/>
            <person name="Wu L."/>
            <person name="Ma J."/>
        </authorList>
    </citation>
    <scope>NUCLEOTIDE SEQUENCE [LARGE SCALE GENOMIC DNA]</scope>
    <source>
        <strain evidence="10">CCM 7043</strain>
    </source>
</reference>
<organism evidence="9 10">
    <name type="scientific">Pseudonocardia yunnanensis</name>
    <dbReference type="NCBI Taxonomy" id="58107"/>
    <lineage>
        <taxon>Bacteria</taxon>
        <taxon>Bacillati</taxon>
        <taxon>Actinomycetota</taxon>
        <taxon>Actinomycetes</taxon>
        <taxon>Pseudonocardiales</taxon>
        <taxon>Pseudonocardiaceae</taxon>
        <taxon>Pseudonocardia</taxon>
    </lineage>
</organism>
<dbReference type="Pfam" id="PF05199">
    <property type="entry name" value="GMC_oxred_C"/>
    <property type="match status" value="1"/>
</dbReference>
<dbReference type="PROSITE" id="PS00624">
    <property type="entry name" value="GMC_OXRED_2"/>
    <property type="match status" value="1"/>
</dbReference>
<evidence type="ECO:0000313" key="9">
    <source>
        <dbReference type="EMBL" id="MFD1523803.1"/>
    </source>
</evidence>
<dbReference type="RefSeq" id="WP_344720858.1">
    <property type="nucleotide sequence ID" value="NZ_BAAAUS010000007.1"/>
</dbReference>
<dbReference type="PROSITE" id="PS00623">
    <property type="entry name" value="GMC_OXRED_1"/>
    <property type="match status" value="1"/>
</dbReference>
<evidence type="ECO:0000256" key="6">
    <source>
        <dbReference type="SAM" id="MobiDB-lite"/>
    </source>
</evidence>
<dbReference type="PANTHER" id="PTHR11552">
    <property type="entry name" value="GLUCOSE-METHANOL-CHOLINE GMC OXIDOREDUCTASE"/>
    <property type="match status" value="1"/>
</dbReference>
<evidence type="ECO:0000256" key="2">
    <source>
        <dbReference type="ARBA" id="ARBA00010790"/>
    </source>
</evidence>
<evidence type="ECO:0000256" key="5">
    <source>
        <dbReference type="RuleBase" id="RU003968"/>
    </source>
</evidence>
<dbReference type="InterPro" id="IPR007867">
    <property type="entry name" value="GMC_OxRtase_C"/>
</dbReference>
<dbReference type="Proteomes" id="UP001597114">
    <property type="component" value="Unassembled WGS sequence"/>
</dbReference>
<dbReference type="Pfam" id="PF00732">
    <property type="entry name" value="GMC_oxred_N"/>
    <property type="match status" value="1"/>
</dbReference>
<dbReference type="EMBL" id="JBHUCO010000070">
    <property type="protein sequence ID" value="MFD1523803.1"/>
    <property type="molecule type" value="Genomic_DNA"/>
</dbReference>
<proteinExistence type="inferred from homology"/>
<dbReference type="PANTHER" id="PTHR11552:SF147">
    <property type="entry name" value="CHOLINE DEHYDROGENASE, MITOCHONDRIAL"/>
    <property type="match status" value="1"/>
</dbReference>
<evidence type="ECO:0000256" key="4">
    <source>
        <dbReference type="ARBA" id="ARBA00022827"/>
    </source>
</evidence>
<gene>
    <name evidence="9" type="ORF">ACFSJD_40400</name>
</gene>
<comment type="similarity">
    <text evidence="2 5">Belongs to the GMC oxidoreductase family.</text>
</comment>
<dbReference type="SUPFAM" id="SSF51905">
    <property type="entry name" value="FAD/NAD(P)-binding domain"/>
    <property type="match status" value="1"/>
</dbReference>
<keyword evidence="3 5" id="KW-0285">Flavoprotein</keyword>
<dbReference type="PROSITE" id="PS51257">
    <property type="entry name" value="PROKAR_LIPOPROTEIN"/>
    <property type="match status" value="1"/>
</dbReference>
<feature type="domain" description="Glucose-methanol-choline oxidoreductase N-terminal" evidence="8">
    <location>
        <begin position="254"/>
        <end position="268"/>
    </location>
</feature>
<dbReference type="InterPro" id="IPR000172">
    <property type="entry name" value="GMC_OxRdtase_N"/>
</dbReference>
<keyword evidence="10" id="KW-1185">Reference proteome</keyword>
<keyword evidence="4 5" id="KW-0274">FAD</keyword>
<feature type="domain" description="Glucose-methanol-choline oxidoreductase N-terminal" evidence="7">
    <location>
        <begin position="83"/>
        <end position="106"/>
    </location>
</feature>
<dbReference type="PIRSF" id="PIRSF000137">
    <property type="entry name" value="Alcohol_oxidase"/>
    <property type="match status" value="1"/>
</dbReference>
<accession>A0ABW4F9U1</accession>
<evidence type="ECO:0000256" key="3">
    <source>
        <dbReference type="ARBA" id="ARBA00022630"/>
    </source>
</evidence>
<evidence type="ECO:0000259" key="7">
    <source>
        <dbReference type="PROSITE" id="PS00623"/>
    </source>
</evidence>
<evidence type="ECO:0000259" key="8">
    <source>
        <dbReference type="PROSITE" id="PS00624"/>
    </source>
</evidence>
<dbReference type="SUPFAM" id="SSF54373">
    <property type="entry name" value="FAD-linked reductases, C-terminal domain"/>
    <property type="match status" value="1"/>
</dbReference>
<evidence type="ECO:0000256" key="1">
    <source>
        <dbReference type="ARBA" id="ARBA00001974"/>
    </source>
</evidence>
<evidence type="ECO:0000313" key="10">
    <source>
        <dbReference type="Proteomes" id="UP001597114"/>
    </source>
</evidence>